<dbReference type="PROSITE" id="PS51029">
    <property type="entry name" value="MADF"/>
    <property type="match status" value="2"/>
</dbReference>
<protein>
    <submittedName>
        <fullName evidence="2">MADF domain-containing protein</fullName>
    </submittedName>
</protein>
<keyword evidence="3" id="KW-1185">Reference proteome</keyword>
<comment type="caution">
    <text evidence="2">The sequence shown here is derived from an EMBL/GenBank/DDBJ whole genome shotgun (WGS) entry which is preliminary data.</text>
</comment>
<dbReference type="AlphaFoldDB" id="A0A6G0W0Y7"/>
<name>A0A6G0W0Y7_APHCR</name>
<dbReference type="EMBL" id="VUJU01009778">
    <property type="protein sequence ID" value="KAF0717665.1"/>
    <property type="molecule type" value="Genomic_DNA"/>
</dbReference>
<feature type="domain" description="MADF" evidence="1">
    <location>
        <begin position="9"/>
        <end position="93"/>
    </location>
</feature>
<dbReference type="Pfam" id="PF10545">
    <property type="entry name" value="MADF_DNA_bdg"/>
    <property type="match status" value="2"/>
</dbReference>
<dbReference type="PANTHER" id="PTHR21505">
    <property type="entry name" value="MADF DOMAIN-CONTAINING PROTEIN-RELATED"/>
    <property type="match status" value="1"/>
</dbReference>
<dbReference type="OrthoDB" id="8190343at2759"/>
<dbReference type="SMART" id="SM00595">
    <property type="entry name" value="MADF"/>
    <property type="match status" value="2"/>
</dbReference>
<accession>A0A6G0W0Y7</accession>
<reference evidence="2 3" key="1">
    <citation type="submission" date="2019-08" db="EMBL/GenBank/DDBJ databases">
        <title>Whole genome of Aphis craccivora.</title>
        <authorList>
            <person name="Voronova N.V."/>
            <person name="Shulinski R.S."/>
            <person name="Bandarenka Y.V."/>
            <person name="Zhorov D.G."/>
            <person name="Warner D."/>
        </authorList>
    </citation>
    <scope>NUCLEOTIDE SEQUENCE [LARGE SCALE GENOMIC DNA]</scope>
    <source>
        <strain evidence="2">180601</strain>
        <tissue evidence="2">Whole Body</tissue>
    </source>
</reference>
<feature type="non-terminal residue" evidence="2">
    <location>
        <position position="332"/>
    </location>
</feature>
<gene>
    <name evidence="2" type="ORF">FWK35_00027584</name>
</gene>
<evidence type="ECO:0000313" key="3">
    <source>
        <dbReference type="Proteomes" id="UP000478052"/>
    </source>
</evidence>
<proteinExistence type="predicted"/>
<evidence type="ECO:0000259" key="1">
    <source>
        <dbReference type="PROSITE" id="PS51029"/>
    </source>
</evidence>
<dbReference type="Proteomes" id="UP000478052">
    <property type="component" value="Unassembled WGS sequence"/>
</dbReference>
<dbReference type="InterPro" id="IPR006578">
    <property type="entry name" value="MADF-dom"/>
</dbReference>
<feature type="domain" description="MADF" evidence="1">
    <location>
        <begin position="196"/>
        <end position="291"/>
    </location>
</feature>
<evidence type="ECO:0000313" key="2">
    <source>
        <dbReference type="EMBL" id="KAF0717665.1"/>
    </source>
</evidence>
<sequence length="332" mass="38453">MSDSFDIYKFLEDYQRFPCLWLRSDPYYKLRYKRDSAEELLLESSGLGTIKDLRLKIRSIRCTYNQEVTKINKSKSTGSVQKTMNKFLVKHLKKKSGRNSNKISKIDSSLDNAVEKLKAVCKQRATTNEFNIFGNHVAAQLEKLPLRQALVCQEKIQNMLTSARLNTISRPLSPVLSENIQSFDDDYDILNFDIMSFLEEYQRYPCLWFKKDPNYKLRHKRDAAEEALLDFTKLPNIKLLRQKIRSIRCTYNQETAKVRSSMGTGSGKHDVYVPKLSWFTLADSFLKKNNDGQRESDTNFVIESQEPENTTLAINNSDVLNNSDISNNVPLQ</sequence>
<dbReference type="PANTHER" id="PTHR21505:SF8">
    <property type="entry name" value="DPT-YFP REPRESSOR BY OVEREXPRESSION, ISOFORM D-RELATED"/>
    <property type="match status" value="1"/>
</dbReference>
<organism evidence="2 3">
    <name type="scientific">Aphis craccivora</name>
    <name type="common">Cowpea aphid</name>
    <dbReference type="NCBI Taxonomy" id="307492"/>
    <lineage>
        <taxon>Eukaryota</taxon>
        <taxon>Metazoa</taxon>
        <taxon>Ecdysozoa</taxon>
        <taxon>Arthropoda</taxon>
        <taxon>Hexapoda</taxon>
        <taxon>Insecta</taxon>
        <taxon>Pterygota</taxon>
        <taxon>Neoptera</taxon>
        <taxon>Paraneoptera</taxon>
        <taxon>Hemiptera</taxon>
        <taxon>Sternorrhyncha</taxon>
        <taxon>Aphidomorpha</taxon>
        <taxon>Aphidoidea</taxon>
        <taxon>Aphididae</taxon>
        <taxon>Aphidini</taxon>
        <taxon>Aphis</taxon>
        <taxon>Aphis</taxon>
    </lineage>
</organism>